<dbReference type="OrthoDB" id="4160690at2759"/>
<dbReference type="EMBL" id="LFIW01002514">
    <property type="protein sequence ID" value="KZL68083.1"/>
    <property type="molecule type" value="Genomic_DNA"/>
</dbReference>
<evidence type="ECO:0000313" key="1">
    <source>
        <dbReference type="EMBL" id="KZL68083.1"/>
    </source>
</evidence>
<keyword evidence="2" id="KW-1185">Reference proteome</keyword>
<comment type="caution">
    <text evidence="1">The sequence shown here is derived from an EMBL/GenBank/DDBJ whole genome shotgun (WGS) entry which is preliminary data.</text>
</comment>
<organism evidence="1 2">
    <name type="scientific">Colletotrichum incanum</name>
    <name type="common">Soybean anthracnose fungus</name>
    <dbReference type="NCBI Taxonomy" id="1573173"/>
    <lineage>
        <taxon>Eukaryota</taxon>
        <taxon>Fungi</taxon>
        <taxon>Dikarya</taxon>
        <taxon>Ascomycota</taxon>
        <taxon>Pezizomycotina</taxon>
        <taxon>Sordariomycetes</taxon>
        <taxon>Hypocreomycetidae</taxon>
        <taxon>Glomerellales</taxon>
        <taxon>Glomerellaceae</taxon>
        <taxon>Colletotrichum</taxon>
        <taxon>Colletotrichum spaethianum species complex</taxon>
    </lineage>
</organism>
<evidence type="ECO:0000313" key="2">
    <source>
        <dbReference type="Proteomes" id="UP000076584"/>
    </source>
</evidence>
<dbReference type="STRING" id="1573173.A0A161W9D1"/>
<accession>A0A161W9D1</accession>
<gene>
    <name evidence="1" type="ORF">CI238_11468</name>
</gene>
<sequence>MRFSVACTAAFVASLAAANPLVNRNQVSWKFPESMPIARRQDVPAPGTPAYLCHENCGTSITLSREANHCTNYLWIARYDACLQCANTYNIWQYYGNSITAAAAVCGFTAVPAKK</sequence>
<reference evidence="1 2" key="1">
    <citation type="submission" date="2015-06" db="EMBL/GenBank/DDBJ databases">
        <title>Survival trade-offs in plant roots during colonization by closely related pathogenic and mutualistic fungi.</title>
        <authorList>
            <person name="Hacquard S."/>
            <person name="Kracher B."/>
            <person name="Hiruma K."/>
            <person name="Weinman A."/>
            <person name="Muench P."/>
            <person name="Garrido Oter R."/>
            <person name="Ver Loren van Themaat E."/>
            <person name="Dallerey J.-F."/>
            <person name="Damm U."/>
            <person name="Henrissat B."/>
            <person name="Lespinet O."/>
            <person name="Thon M."/>
            <person name="Kemen E."/>
            <person name="McHardy A.C."/>
            <person name="Schulze-Lefert P."/>
            <person name="O'Connell R.J."/>
        </authorList>
    </citation>
    <scope>NUCLEOTIDE SEQUENCE [LARGE SCALE GENOMIC DNA]</scope>
    <source>
        <strain evidence="1 2">MAFF 238704</strain>
    </source>
</reference>
<name>A0A161W9D1_COLIC</name>
<protein>
    <submittedName>
        <fullName evidence="1">Uncharacterized protein</fullName>
    </submittedName>
</protein>
<dbReference type="Proteomes" id="UP000076584">
    <property type="component" value="Unassembled WGS sequence"/>
</dbReference>
<proteinExistence type="predicted"/>
<dbReference type="AlphaFoldDB" id="A0A161W9D1"/>